<evidence type="ECO:0000256" key="1">
    <source>
        <dbReference type="SAM" id="Phobius"/>
    </source>
</evidence>
<dbReference type="InParanoid" id="A0A1Y2AQC9"/>
<evidence type="ECO:0000313" key="3">
    <source>
        <dbReference type="Proteomes" id="UP000193986"/>
    </source>
</evidence>
<feature type="transmembrane region" description="Helical" evidence="1">
    <location>
        <begin position="17"/>
        <end position="38"/>
    </location>
</feature>
<gene>
    <name evidence="2" type="ORF">BCR39DRAFT_595232</name>
</gene>
<feature type="transmembrane region" description="Helical" evidence="1">
    <location>
        <begin position="93"/>
        <end position="113"/>
    </location>
</feature>
<feature type="transmembrane region" description="Helical" evidence="1">
    <location>
        <begin position="134"/>
        <end position="159"/>
    </location>
</feature>
<accession>A0A1Y2AQC9</accession>
<keyword evidence="1" id="KW-1133">Transmembrane helix</keyword>
<dbReference type="OrthoDB" id="2117453at2759"/>
<dbReference type="EMBL" id="MCFC01000064">
    <property type="protein sequence ID" value="ORY24773.1"/>
    <property type="molecule type" value="Genomic_DNA"/>
</dbReference>
<keyword evidence="3" id="KW-1185">Reference proteome</keyword>
<evidence type="ECO:0000313" key="2">
    <source>
        <dbReference type="EMBL" id="ORY24773.1"/>
    </source>
</evidence>
<keyword evidence="1" id="KW-0472">Membrane</keyword>
<keyword evidence="1" id="KW-0812">Transmembrane</keyword>
<comment type="caution">
    <text evidence="2">The sequence shown here is derived from an EMBL/GenBank/DDBJ whole genome shotgun (WGS) entry which is preliminary data.</text>
</comment>
<dbReference type="Proteomes" id="UP000193986">
    <property type="component" value="Unassembled WGS sequence"/>
</dbReference>
<name>A0A1Y2AQC9_9TREE</name>
<organism evidence="2 3">
    <name type="scientific">Naematelia encephala</name>
    <dbReference type="NCBI Taxonomy" id="71784"/>
    <lineage>
        <taxon>Eukaryota</taxon>
        <taxon>Fungi</taxon>
        <taxon>Dikarya</taxon>
        <taxon>Basidiomycota</taxon>
        <taxon>Agaricomycotina</taxon>
        <taxon>Tremellomycetes</taxon>
        <taxon>Tremellales</taxon>
        <taxon>Naemateliaceae</taxon>
        <taxon>Naematelia</taxon>
    </lineage>
</organism>
<proteinExistence type="predicted"/>
<sequence>MVSLRISDNAVRITHSVLFGITLLISIIALGFSGSLVGHYNSDGYPKEHTGAYRDRIRILLVASVWTTAFAIILVIGFQLLGRHRAFGLLSHLVTITIGFILFLVGSASLTALTDKISCGVKSQGFSRCNIVKGLVVISWIDTIFLLLCLIFLIVLTLADRGAYGVHRRTLYVE</sequence>
<dbReference type="AlphaFoldDB" id="A0A1Y2AQC9"/>
<reference evidence="2 3" key="1">
    <citation type="submission" date="2016-07" db="EMBL/GenBank/DDBJ databases">
        <title>Pervasive Adenine N6-methylation of Active Genes in Fungi.</title>
        <authorList>
            <consortium name="DOE Joint Genome Institute"/>
            <person name="Mondo S.J."/>
            <person name="Dannebaum R.O."/>
            <person name="Kuo R.C."/>
            <person name="Labutti K."/>
            <person name="Haridas S."/>
            <person name="Kuo A."/>
            <person name="Salamov A."/>
            <person name="Ahrendt S.R."/>
            <person name="Lipzen A."/>
            <person name="Sullivan W."/>
            <person name="Andreopoulos W.B."/>
            <person name="Clum A."/>
            <person name="Lindquist E."/>
            <person name="Daum C."/>
            <person name="Ramamoorthy G.K."/>
            <person name="Gryganskyi A."/>
            <person name="Culley D."/>
            <person name="Magnuson J.K."/>
            <person name="James T.Y."/>
            <person name="O'Malley M.A."/>
            <person name="Stajich J.E."/>
            <person name="Spatafora J.W."/>
            <person name="Visel A."/>
            <person name="Grigoriev I.V."/>
        </authorList>
    </citation>
    <scope>NUCLEOTIDE SEQUENCE [LARGE SCALE GENOMIC DNA]</scope>
    <source>
        <strain evidence="2 3">68-887.2</strain>
    </source>
</reference>
<feature type="transmembrane region" description="Helical" evidence="1">
    <location>
        <begin position="59"/>
        <end position="81"/>
    </location>
</feature>
<protein>
    <submittedName>
        <fullName evidence="2">Uncharacterized protein</fullName>
    </submittedName>
</protein>